<evidence type="ECO:0000313" key="1">
    <source>
        <dbReference type="EMBL" id="RAK90926.1"/>
    </source>
</evidence>
<dbReference type="EMBL" id="KZ824543">
    <property type="protein sequence ID" value="RAK90926.1"/>
    <property type="molecule type" value="Genomic_DNA"/>
</dbReference>
<accession>A0ACD1IMH8</accession>
<proteinExistence type="predicted"/>
<dbReference type="Proteomes" id="UP000249748">
    <property type="component" value="Unassembled WGS sequence"/>
</dbReference>
<reference evidence="1" key="1">
    <citation type="submission" date="2018-02" db="EMBL/GenBank/DDBJ databases">
        <title>The genomes of Aspergillus section Nigri reveals drivers in fungal speciation.</title>
        <authorList>
            <consortium name="DOE Joint Genome Institute"/>
            <person name="Vesth T.C."/>
            <person name="Nybo J."/>
            <person name="Theobald S."/>
            <person name="Brandl J."/>
            <person name="Frisvad J.C."/>
            <person name="Nielsen K.F."/>
            <person name="Lyhne E.K."/>
            <person name="Kogle M.E."/>
            <person name="Kuo A."/>
            <person name="Riley R."/>
            <person name="Clum A."/>
            <person name="Nolan M."/>
            <person name="Lipzen A."/>
            <person name="Salamov A."/>
            <person name="Henrissat B."/>
            <person name="Wiebenga A."/>
            <person name="De vries R.P."/>
            <person name="Grigoriev I.V."/>
            <person name="Mortensen U.H."/>
            <person name="Andersen M.R."/>
            <person name="Baker S.E."/>
        </authorList>
    </citation>
    <scope>NUCLEOTIDE SEQUENCE</scope>
    <source>
        <strain evidence="1">CBS 115574</strain>
    </source>
</reference>
<evidence type="ECO:0000313" key="2">
    <source>
        <dbReference type="Proteomes" id="UP000249748"/>
    </source>
</evidence>
<organism evidence="1 2">
    <name type="scientific">Aspergillus costaricaensis CBS 115574</name>
    <dbReference type="NCBI Taxonomy" id="1448317"/>
    <lineage>
        <taxon>Eukaryota</taxon>
        <taxon>Fungi</taxon>
        <taxon>Dikarya</taxon>
        <taxon>Ascomycota</taxon>
        <taxon>Pezizomycotina</taxon>
        <taxon>Eurotiomycetes</taxon>
        <taxon>Eurotiomycetidae</taxon>
        <taxon>Eurotiales</taxon>
        <taxon>Aspergillaceae</taxon>
        <taxon>Aspergillus</taxon>
        <taxon>Aspergillus subgen. Circumdati</taxon>
    </lineage>
</organism>
<gene>
    <name evidence="1" type="ORF">BO79DRAFT_208230</name>
</gene>
<name>A0ACD1IMH8_9EURO</name>
<sequence length="113" mass="11970">MQISLACLIRSPAEYDSSSVDVLAGRKGGARMVGSLCVISPAHATDDQQQTVATSGFPAPWLTRCMILYGAHVDWDPSVHCPSLITVGCSVSWPQLCLSPSIPVGCPVEERGK</sequence>
<keyword evidence="2" id="KW-1185">Reference proteome</keyword>
<protein>
    <submittedName>
        <fullName evidence="1">Uncharacterized protein</fullName>
    </submittedName>
</protein>